<dbReference type="GO" id="GO:0008199">
    <property type="term" value="F:ferric iron binding"/>
    <property type="evidence" value="ECO:0007669"/>
    <property type="project" value="InterPro"/>
</dbReference>
<dbReference type="Pfam" id="PF00210">
    <property type="entry name" value="Ferritin"/>
    <property type="match status" value="1"/>
</dbReference>
<proteinExistence type="predicted"/>
<dbReference type="Gene3D" id="1.20.1260.10">
    <property type="match status" value="1"/>
</dbReference>
<sequence>MEATTIGMNRTGTAMSPVDVKAMTDAADALSPAMPIDTTAMDAERTMYINESETVGSIPPPASMKGVLKAGMAKMKGGAPSIFMDKLGERIAFERAGTRLYEALITKYQAVEGLGQEVLPPADQLPPLDSGTAPGSVAGETPLATLQRIRAEELEHFHMLGQAMMKMGGDPTAQTPCADVTATASMGIVQVLTDPRTTIAQCLNALLTAELTDNAGWELLVQLAEDAGETELAGRFLGALAQEQEHLAIVKGWLTQLVKQGAGTPAV</sequence>
<dbReference type="AlphaFoldDB" id="A0A923MSC5"/>
<organism evidence="2 3">
    <name type="scientific">Ramlibacter cellulosilyticus</name>
    <dbReference type="NCBI Taxonomy" id="2764187"/>
    <lineage>
        <taxon>Bacteria</taxon>
        <taxon>Pseudomonadati</taxon>
        <taxon>Pseudomonadota</taxon>
        <taxon>Betaproteobacteria</taxon>
        <taxon>Burkholderiales</taxon>
        <taxon>Comamonadaceae</taxon>
        <taxon>Ramlibacter</taxon>
    </lineage>
</organism>
<dbReference type="InterPro" id="IPR012347">
    <property type="entry name" value="Ferritin-like"/>
</dbReference>
<dbReference type="InterPro" id="IPR009078">
    <property type="entry name" value="Ferritin-like_SF"/>
</dbReference>
<dbReference type="Proteomes" id="UP000608513">
    <property type="component" value="Unassembled WGS sequence"/>
</dbReference>
<feature type="domain" description="Ferritin/DPS" evidence="1">
    <location>
        <begin position="147"/>
        <end position="257"/>
    </location>
</feature>
<dbReference type="RefSeq" id="WP_187076821.1">
    <property type="nucleotide sequence ID" value="NZ_JACORT010000005.1"/>
</dbReference>
<comment type="caution">
    <text evidence="2">The sequence shown here is derived from an EMBL/GenBank/DDBJ whole genome shotgun (WGS) entry which is preliminary data.</text>
</comment>
<name>A0A923MSC5_9BURK</name>
<dbReference type="SUPFAM" id="SSF47240">
    <property type="entry name" value="Ferritin-like"/>
    <property type="match status" value="1"/>
</dbReference>
<reference evidence="2" key="1">
    <citation type="submission" date="2020-08" db="EMBL/GenBank/DDBJ databases">
        <title>Ramlibacter sp. USB13 16S ribosomal RNA gene genome sequencing and assembly.</title>
        <authorList>
            <person name="Kang M."/>
        </authorList>
    </citation>
    <scope>NUCLEOTIDE SEQUENCE</scope>
    <source>
        <strain evidence="2">USB13</strain>
    </source>
</reference>
<dbReference type="InterPro" id="IPR008331">
    <property type="entry name" value="Ferritin_DPS_dom"/>
</dbReference>
<dbReference type="CDD" id="cd00657">
    <property type="entry name" value="Ferritin_like"/>
    <property type="match status" value="1"/>
</dbReference>
<keyword evidence="3" id="KW-1185">Reference proteome</keyword>
<gene>
    <name evidence="2" type="ORF">H8N03_14130</name>
</gene>
<evidence type="ECO:0000259" key="1">
    <source>
        <dbReference type="Pfam" id="PF00210"/>
    </source>
</evidence>
<protein>
    <submittedName>
        <fullName evidence="2">Ferritin-like domain-containing protein</fullName>
    </submittedName>
</protein>
<accession>A0A923MSC5</accession>
<evidence type="ECO:0000313" key="2">
    <source>
        <dbReference type="EMBL" id="MBC5784086.1"/>
    </source>
</evidence>
<evidence type="ECO:0000313" key="3">
    <source>
        <dbReference type="Proteomes" id="UP000608513"/>
    </source>
</evidence>
<dbReference type="EMBL" id="JACORT010000005">
    <property type="protein sequence ID" value="MBC5784086.1"/>
    <property type="molecule type" value="Genomic_DNA"/>
</dbReference>